<dbReference type="InterPro" id="IPR018247">
    <property type="entry name" value="EF_Hand_1_Ca_BS"/>
</dbReference>
<dbReference type="Pfam" id="PF13499">
    <property type="entry name" value="EF-hand_7"/>
    <property type="match status" value="1"/>
</dbReference>
<accession>A0ABQ8F5F0</accession>
<evidence type="ECO:0000313" key="5">
    <source>
        <dbReference type="EMBL" id="KAH6592564.1"/>
    </source>
</evidence>
<keyword evidence="1" id="KW-0732">Signal</keyword>
<comment type="caution">
    <text evidence="5">The sequence shown here is derived from an EMBL/GenBank/DDBJ whole genome shotgun (WGS) entry which is preliminary data.</text>
</comment>
<evidence type="ECO:0000313" key="6">
    <source>
        <dbReference type="Proteomes" id="UP001648503"/>
    </source>
</evidence>
<evidence type="ECO:0000256" key="2">
    <source>
        <dbReference type="ARBA" id="ARBA00022737"/>
    </source>
</evidence>
<dbReference type="Proteomes" id="UP001648503">
    <property type="component" value="Unassembled WGS sequence"/>
</dbReference>
<name>A0ABQ8F5F0_9FUNG</name>
<gene>
    <name evidence="5" type="ORF">BASA50_008015</name>
</gene>
<dbReference type="PROSITE" id="PS50222">
    <property type="entry name" value="EF_HAND_2"/>
    <property type="match status" value="1"/>
</dbReference>
<feature type="domain" description="EF-hand" evidence="4">
    <location>
        <begin position="72"/>
        <end position="107"/>
    </location>
</feature>
<dbReference type="InterPro" id="IPR002048">
    <property type="entry name" value="EF_hand_dom"/>
</dbReference>
<dbReference type="PROSITE" id="PS00018">
    <property type="entry name" value="EF_HAND_1"/>
    <property type="match status" value="1"/>
</dbReference>
<dbReference type="InterPro" id="IPR052110">
    <property type="entry name" value="MCFD2-like"/>
</dbReference>
<evidence type="ECO:0000256" key="3">
    <source>
        <dbReference type="ARBA" id="ARBA00022837"/>
    </source>
</evidence>
<keyword evidence="6" id="KW-1185">Reference proteome</keyword>
<proteinExistence type="predicted"/>
<keyword evidence="2" id="KW-0677">Repeat</keyword>
<reference evidence="5 6" key="1">
    <citation type="submission" date="2021-02" db="EMBL/GenBank/DDBJ databases">
        <title>Variation within the Batrachochytrium salamandrivorans European outbreak.</title>
        <authorList>
            <person name="Kelly M."/>
            <person name="Pasmans F."/>
            <person name="Shea T.P."/>
            <person name="Munoz J.F."/>
            <person name="Carranza S."/>
            <person name="Cuomo C.A."/>
            <person name="Martel A."/>
        </authorList>
    </citation>
    <scope>NUCLEOTIDE SEQUENCE [LARGE SCALE GENOMIC DNA]</scope>
    <source>
        <strain evidence="5 6">AMFP18/2</strain>
    </source>
</reference>
<dbReference type="InterPro" id="IPR011992">
    <property type="entry name" value="EF-hand-dom_pair"/>
</dbReference>
<dbReference type="SUPFAM" id="SSF47473">
    <property type="entry name" value="EF-hand"/>
    <property type="match status" value="1"/>
</dbReference>
<dbReference type="EMBL" id="JAFCIX010000378">
    <property type="protein sequence ID" value="KAH6592564.1"/>
    <property type="molecule type" value="Genomic_DNA"/>
</dbReference>
<protein>
    <recommendedName>
        <fullName evidence="4">EF-hand domain-containing protein</fullName>
    </recommendedName>
</protein>
<sequence>MFMKAAVTSPGLGMLLAILAFYAMLPCTSIANLSEKYGESTNYGDVSPSAAHFSERLRAAGYGQDIPTESSTHNQDVIYFFSIHDYNYDGKLDGHELRLAFQGFERDTGKESVPKIDMADLETMIDHALIEDDTDNDGMISWEEYLESQSYHHKLDVEPK</sequence>
<evidence type="ECO:0000256" key="1">
    <source>
        <dbReference type="ARBA" id="ARBA00022729"/>
    </source>
</evidence>
<dbReference type="PANTHER" id="PTHR23104:SF1">
    <property type="entry name" value="EF-HAND DOMAIN-CONTAINING PROTEIN"/>
    <property type="match status" value="1"/>
</dbReference>
<dbReference type="PANTHER" id="PTHR23104">
    <property type="entry name" value="MULTIPLE COAGULATION FACTOR DEFICIENCY PROTEIN 2 NEURAL STEM CELL DERIVED NEURONAL SURVIVAL PROTEIN"/>
    <property type="match status" value="1"/>
</dbReference>
<keyword evidence="3" id="KW-0106">Calcium</keyword>
<organism evidence="5 6">
    <name type="scientific">Batrachochytrium salamandrivorans</name>
    <dbReference type="NCBI Taxonomy" id="1357716"/>
    <lineage>
        <taxon>Eukaryota</taxon>
        <taxon>Fungi</taxon>
        <taxon>Fungi incertae sedis</taxon>
        <taxon>Chytridiomycota</taxon>
        <taxon>Chytridiomycota incertae sedis</taxon>
        <taxon>Chytridiomycetes</taxon>
        <taxon>Rhizophydiales</taxon>
        <taxon>Rhizophydiales incertae sedis</taxon>
        <taxon>Batrachochytrium</taxon>
    </lineage>
</organism>
<evidence type="ECO:0000259" key="4">
    <source>
        <dbReference type="PROSITE" id="PS50222"/>
    </source>
</evidence>
<dbReference type="Gene3D" id="1.10.238.10">
    <property type="entry name" value="EF-hand"/>
    <property type="match status" value="1"/>
</dbReference>